<protein>
    <recommendedName>
        <fullName evidence="1">Beta-lactamase-related domain-containing protein</fullName>
    </recommendedName>
</protein>
<proteinExistence type="predicted"/>
<dbReference type="InterPro" id="IPR050491">
    <property type="entry name" value="AmpC-like"/>
</dbReference>
<organism evidence="2">
    <name type="scientific">hydrothermal vent metagenome</name>
    <dbReference type="NCBI Taxonomy" id="652676"/>
    <lineage>
        <taxon>unclassified sequences</taxon>
        <taxon>metagenomes</taxon>
        <taxon>ecological metagenomes</taxon>
    </lineage>
</organism>
<sequence>MRFKISSFFLFAVFLFSLLWRLSVKPNESTVSAKSISGNKKKSKIVYVEKPPLSQKIDEFFSRRYKRGLFNGTVLFSVHDTIIYENSFGLANIRKKDSLKTSSAFQLASVTKTFTAYAIMLLKQRGELSYSDSVRKFFPDFPYRNITIHQLLIHRSGLPNYMYFADEYWRDSRNRTIDNNDVIDLMIKYKPQPYYLPGRRYNYNNTNYALLASIIEKVSHKTYAEFMKKEIFKPLGMNDTYVYDKNVDSINFSKVKGYTSWRRR</sequence>
<name>A0A3B1CF95_9ZZZZ</name>
<dbReference type="Gene3D" id="3.40.710.10">
    <property type="entry name" value="DD-peptidase/beta-lactamase superfamily"/>
    <property type="match status" value="1"/>
</dbReference>
<dbReference type="AlphaFoldDB" id="A0A3B1CF95"/>
<dbReference type="SUPFAM" id="SSF56601">
    <property type="entry name" value="beta-lactamase/transpeptidase-like"/>
    <property type="match status" value="1"/>
</dbReference>
<feature type="non-terminal residue" evidence="2">
    <location>
        <position position="264"/>
    </location>
</feature>
<dbReference type="InterPro" id="IPR012338">
    <property type="entry name" value="Beta-lactam/transpept-like"/>
</dbReference>
<dbReference type="PANTHER" id="PTHR46825">
    <property type="entry name" value="D-ALANYL-D-ALANINE-CARBOXYPEPTIDASE/ENDOPEPTIDASE AMPH"/>
    <property type="match status" value="1"/>
</dbReference>
<feature type="domain" description="Beta-lactamase-related" evidence="1">
    <location>
        <begin position="71"/>
        <end position="245"/>
    </location>
</feature>
<gene>
    <name evidence="2" type="ORF">MNBD_IGNAVI01-2738</name>
</gene>
<dbReference type="EMBL" id="UOGD01000195">
    <property type="protein sequence ID" value="VAX21340.1"/>
    <property type="molecule type" value="Genomic_DNA"/>
</dbReference>
<dbReference type="PANTHER" id="PTHR46825:SF9">
    <property type="entry name" value="BETA-LACTAMASE-RELATED DOMAIN-CONTAINING PROTEIN"/>
    <property type="match status" value="1"/>
</dbReference>
<evidence type="ECO:0000259" key="1">
    <source>
        <dbReference type="Pfam" id="PF00144"/>
    </source>
</evidence>
<evidence type="ECO:0000313" key="2">
    <source>
        <dbReference type="EMBL" id="VAX21340.1"/>
    </source>
</evidence>
<accession>A0A3B1CF95</accession>
<dbReference type="Pfam" id="PF00144">
    <property type="entry name" value="Beta-lactamase"/>
    <property type="match status" value="1"/>
</dbReference>
<dbReference type="InterPro" id="IPR001466">
    <property type="entry name" value="Beta-lactam-related"/>
</dbReference>
<reference evidence="2" key="1">
    <citation type="submission" date="2018-06" db="EMBL/GenBank/DDBJ databases">
        <authorList>
            <person name="Zhirakovskaya E."/>
        </authorList>
    </citation>
    <scope>NUCLEOTIDE SEQUENCE</scope>
</reference>